<feature type="domain" description="Zn(2)-C6 fungal-type" evidence="4">
    <location>
        <begin position="22"/>
        <end position="51"/>
    </location>
</feature>
<dbReference type="GO" id="GO:0000981">
    <property type="term" value="F:DNA-binding transcription factor activity, RNA polymerase II-specific"/>
    <property type="evidence" value="ECO:0007669"/>
    <property type="project" value="InterPro"/>
</dbReference>
<dbReference type="CDD" id="cd12148">
    <property type="entry name" value="fungal_TF_MHR"/>
    <property type="match status" value="1"/>
</dbReference>
<dbReference type="Pfam" id="PF00172">
    <property type="entry name" value="Zn_clus"/>
    <property type="match status" value="1"/>
</dbReference>
<evidence type="ECO:0000259" key="4">
    <source>
        <dbReference type="PROSITE" id="PS50048"/>
    </source>
</evidence>
<evidence type="ECO:0000256" key="3">
    <source>
        <dbReference type="SAM" id="MobiDB-lite"/>
    </source>
</evidence>
<protein>
    <recommendedName>
        <fullName evidence="4">Zn(2)-C6 fungal-type domain-containing protein</fullName>
    </recommendedName>
</protein>
<keyword evidence="1" id="KW-0479">Metal-binding</keyword>
<dbReference type="OrthoDB" id="5069333at2759"/>
<dbReference type="InterPro" id="IPR007219">
    <property type="entry name" value="XnlR_reg_dom"/>
</dbReference>
<dbReference type="Gene3D" id="4.10.240.10">
    <property type="entry name" value="Zn(2)-C6 fungal-type DNA-binding domain"/>
    <property type="match status" value="1"/>
</dbReference>
<feature type="compositionally biased region" description="Low complexity" evidence="3">
    <location>
        <begin position="85"/>
        <end position="94"/>
    </location>
</feature>
<dbReference type="Proteomes" id="UP000327013">
    <property type="component" value="Unassembled WGS sequence"/>
</dbReference>
<reference evidence="5 6" key="1">
    <citation type="submission" date="2019-06" db="EMBL/GenBank/DDBJ databases">
        <title>A chromosomal-level reference genome of Carpinus fangiana (Coryloideae, Betulaceae).</title>
        <authorList>
            <person name="Yang X."/>
            <person name="Wang Z."/>
            <person name="Zhang L."/>
            <person name="Hao G."/>
            <person name="Liu J."/>
            <person name="Yang Y."/>
        </authorList>
    </citation>
    <scope>NUCLEOTIDE SEQUENCE [LARGE SCALE GENOMIC DNA]</scope>
    <source>
        <strain evidence="5">Cfa_2016G</strain>
        <tissue evidence="5">Leaf</tissue>
    </source>
</reference>
<evidence type="ECO:0000256" key="2">
    <source>
        <dbReference type="ARBA" id="ARBA00023242"/>
    </source>
</evidence>
<dbReference type="EMBL" id="VIBQ01000017">
    <property type="protein sequence ID" value="KAB8360573.1"/>
    <property type="molecule type" value="Genomic_DNA"/>
</dbReference>
<dbReference type="Pfam" id="PF04082">
    <property type="entry name" value="Fungal_trans"/>
    <property type="match status" value="1"/>
</dbReference>
<keyword evidence="6" id="KW-1185">Reference proteome</keyword>
<dbReference type="InterPro" id="IPR001138">
    <property type="entry name" value="Zn2Cys6_DnaBD"/>
</dbReference>
<evidence type="ECO:0000313" key="5">
    <source>
        <dbReference type="EMBL" id="KAB8360573.1"/>
    </source>
</evidence>
<name>A0A5N6KYE9_9ROSI</name>
<dbReference type="AlphaFoldDB" id="A0A5N6KYE9"/>
<gene>
    <name evidence="5" type="ORF">FH972_024313</name>
</gene>
<organism evidence="5 6">
    <name type="scientific">Carpinus fangiana</name>
    <dbReference type="NCBI Taxonomy" id="176857"/>
    <lineage>
        <taxon>Eukaryota</taxon>
        <taxon>Viridiplantae</taxon>
        <taxon>Streptophyta</taxon>
        <taxon>Embryophyta</taxon>
        <taxon>Tracheophyta</taxon>
        <taxon>Spermatophyta</taxon>
        <taxon>Magnoliopsida</taxon>
        <taxon>eudicotyledons</taxon>
        <taxon>Gunneridae</taxon>
        <taxon>Pentapetalae</taxon>
        <taxon>rosids</taxon>
        <taxon>fabids</taxon>
        <taxon>Fagales</taxon>
        <taxon>Betulaceae</taxon>
        <taxon>Carpinus</taxon>
    </lineage>
</organism>
<dbReference type="CDD" id="cd00067">
    <property type="entry name" value="GAL4"/>
    <property type="match status" value="1"/>
</dbReference>
<dbReference type="SMART" id="SM00066">
    <property type="entry name" value="GAL4"/>
    <property type="match status" value="1"/>
</dbReference>
<dbReference type="PANTHER" id="PTHR31668">
    <property type="entry name" value="GLUCOSE TRANSPORT TRANSCRIPTION REGULATOR RGT1-RELATED-RELATED"/>
    <property type="match status" value="1"/>
</dbReference>
<dbReference type="GO" id="GO:0006351">
    <property type="term" value="P:DNA-templated transcription"/>
    <property type="evidence" value="ECO:0007669"/>
    <property type="project" value="InterPro"/>
</dbReference>
<evidence type="ECO:0000313" key="6">
    <source>
        <dbReference type="Proteomes" id="UP000327013"/>
    </source>
</evidence>
<dbReference type="GO" id="GO:0008270">
    <property type="term" value="F:zinc ion binding"/>
    <property type="evidence" value="ECO:0007669"/>
    <property type="project" value="InterPro"/>
</dbReference>
<dbReference type="InterPro" id="IPR036864">
    <property type="entry name" value="Zn2-C6_fun-type_DNA-bd_sf"/>
</dbReference>
<dbReference type="GO" id="GO:0003677">
    <property type="term" value="F:DNA binding"/>
    <property type="evidence" value="ECO:0007669"/>
    <property type="project" value="InterPro"/>
</dbReference>
<proteinExistence type="predicted"/>
<feature type="compositionally biased region" description="Low complexity" evidence="3">
    <location>
        <begin position="61"/>
        <end position="70"/>
    </location>
</feature>
<comment type="caution">
    <text evidence="5">The sequence shown here is derived from an EMBL/GenBank/DDBJ whole genome shotgun (WGS) entry which is preliminary data.</text>
</comment>
<dbReference type="PROSITE" id="PS50048">
    <property type="entry name" value="ZN2_CY6_FUNGAL_2"/>
    <property type="match status" value="1"/>
</dbReference>
<keyword evidence="2" id="KW-0539">Nucleus</keyword>
<feature type="region of interest" description="Disordered" evidence="3">
    <location>
        <begin position="56"/>
        <end position="97"/>
    </location>
</feature>
<dbReference type="InterPro" id="IPR050797">
    <property type="entry name" value="Carb_Metab_Trans_Reg"/>
</dbReference>
<sequence length="723" mass="80515">MSDLVFAITSGQPNGAAPIRKSCQFCRSRKIRCSGDRICSACKFRNLNCVYGREATKGRPRTSTATTSSRGPLPHDKLSRDKPCASASAAPSRSDGTYALLQGREPSMGRELERIFQHEFLYKASLQSTNPRPINGIAPDSTYSALPFEPITYDRLYFGITQGLVQLILTQYGSLGYCESPDIPTWYLARSLAHDSTAQMFDEVGSQIDLPNFDEHHVHQMIELFFIHNPLSVIISKTLLLHDYRNGTHDKALLALILADANNGLDAGPKQGDCGLCSRLLQFAIECLRTRSSKNVSLSTIQTLVLIGWHMICTSSGRRGYCYIELARVFTYQFQANLAASPKSGTDRVNGVDLNDVEFELVQRIYWLTFALELWAALQMSTPLCDKMPLHAPMGFPPLTRDFSSVLRLDRESGNVAAVRVQEKFVWQLWPLSHIASTIAPIYAMCSRASLSRTSDANSGWESHMLMNFERLLNGSGNLSHMCAEVRLVLSGGLSKLQDEMYNHPSQVFAFSAYSVMVIHLLFPRSGTLHADININKPILDEVLQYMSLFKSALCATELAATVEPQIIEAIEPHLVEILILGIDTCSRVLEKLFSKRAFGPAADQELIDPYAPALSELSKAFHAICKHPKLQKVANARIVKKRLKMFHFGFQRLNSTSIESSEHLSPTVALSQSDPEWPSANLLSTSDFESCEFSDDVDVDLQWATVSTKDLNQGYHLSRPFP</sequence>
<accession>A0A5N6KYE9</accession>
<evidence type="ECO:0000256" key="1">
    <source>
        <dbReference type="ARBA" id="ARBA00022723"/>
    </source>
</evidence>
<dbReference type="PROSITE" id="PS00463">
    <property type="entry name" value="ZN2_CY6_FUNGAL_1"/>
    <property type="match status" value="1"/>
</dbReference>
<feature type="compositionally biased region" description="Basic and acidic residues" evidence="3">
    <location>
        <begin position="73"/>
        <end position="83"/>
    </location>
</feature>
<dbReference type="SUPFAM" id="SSF57701">
    <property type="entry name" value="Zn2/Cys6 DNA-binding domain"/>
    <property type="match status" value="1"/>
</dbReference>